<dbReference type="RefSeq" id="WP_011491673.1">
    <property type="nucleotide sequence ID" value="NC_007952.1"/>
</dbReference>
<dbReference type="PATRIC" id="fig|266265.5.peg.6118"/>
<dbReference type="eggNOG" id="ENOG50339UJ">
    <property type="taxonomic scope" value="Bacteria"/>
</dbReference>
<reference evidence="3 4" key="1">
    <citation type="journal article" date="2006" name="Proc. Natl. Acad. Sci. U.S.A.">
        <title>Burkholderia xenovorans LB400 harbors a multi-replicon, 9.73-Mbp genome shaped for versatility.</title>
        <authorList>
            <person name="Chain P.S."/>
            <person name="Denef V.J."/>
            <person name="Konstantinidis K.T."/>
            <person name="Vergez L.M."/>
            <person name="Agullo L."/>
            <person name="Reyes V.L."/>
            <person name="Hauser L."/>
            <person name="Cordova M."/>
            <person name="Gomez L."/>
            <person name="Gonzalez M."/>
            <person name="Land M."/>
            <person name="Lao V."/>
            <person name="Larimer F."/>
            <person name="LiPuma J.J."/>
            <person name="Mahenthiralingam E."/>
            <person name="Malfatti S.A."/>
            <person name="Marx C.J."/>
            <person name="Parnell J.J."/>
            <person name="Ramette A."/>
            <person name="Richardson P."/>
            <person name="Seeger M."/>
            <person name="Smith D."/>
            <person name="Spilker T."/>
            <person name="Sul W.J."/>
            <person name="Tsoi T.V."/>
            <person name="Ulrich L.E."/>
            <person name="Zhulin I.B."/>
            <person name="Tiedje J.M."/>
        </authorList>
    </citation>
    <scope>NUCLEOTIDE SEQUENCE [LARGE SCALE GENOMIC DNA]</scope>
    <source>
        <strain evidence="3 4">LB400</strain>
    </source>
</reference>
<organism evidence="3 4">
    <name type="scientific">Paraburkholderia xenovorans (strain LB400)</name>
    <dbReference type="NCBI Taxonomy" id="266265"/>
    <lineage>
        <taxon>Bacteria</taxon>
        <taxon>Pseudomonadati</taxon>
        <taxon>Pseudomonadota</taxon>
        <taxon>Betaproteobacteria</taxon>
        <taxon>Burkholderiales</taxon>
        <taxon>Burkholderiaceae</taxon>
        <taxon>Paraburkholderia</taxon>
    </lineage>
</organism>
<dbReference type="EMBL" id="CP000271">
    <property type="protein sequence ID" value="ABE34337.1"/>
    <property type="molecule type" value="Genomic_DNA"/>
</dbReference>
<evidence type="ECO:0008006" key="5">
    <source>
        <dbReference type="Google" id="ProtNLM"/>
    </source>
</evidence>
<evidence type="ECO:0000313" key="4">
    <source>
        <dbReference type="Proteomes" id="UP000001817"/>
    </source>
</evidence>
<dbReference type="Proteomes" id="UP000001817">
    <property type="component" value="Chromosome 2"/>
</dbReference>
<evidence type="ECO:0000256" key="1">
    <source>
        <dbReference type="SAM" id="MobiDB-lite"/>
    </source>
</evidence>
<dbReference type="STRING" id="266265.Bxe_B1628"/>
<dbReference type="KEGG" id="bxb:DR64_6931"/>
<dbReference type="OrthoDB" id="7018445at2"/>
<keyword evidence="2" id="KW-0472">Membrane</keyword>
<dbReference type="AlphaFoldDB" id="Q13NK2"/>
<evidence type="ECO:0000256" key="2">
    <source>
        <dbReference type="SAM" id="Phobius"/>
    </source>
</evidence>
<proteinExistence type="predicted"/>
<feature type="region of interest" description="Disordered" evidence="1">
    <location>
        <begin position="122"/>
        <end position="141"/>
    </location>
</feature>
<evidence type="ECO:0000313" key="3">
    <source>
        <dbReference type="EMBL" id="ABE34337.1"/>
    </source>
</evidence>
<gene>
    <name evidence="3" type="ORF">Bxe_B1628</name>
</gene>
<accession>Q13NK2</accession>
<keyword evidence="2" id="KW-1133">Transmembrane helix</keyword>
<protein>
    <recommendedName>
        <fullName evidence="5">Transmembrane protein</fullName>
    </recommendedName>
</protein>
<feature type="transmembrane region" description="Helical" evidence="2">
    <location>
        <begin position="84"/>
        <end position="111"/>
    </location>
</feature>
<name>Q13NK2_PARXL</name>
<sequence>MTPERFHQIVEAYGAEPRRWPQPERAAAQAWAQAHRAQADALLAEAAGVDAWLAVDQVEPPGAALLARVLDSAPAQQAVPRRRWWWSGAAMAGVGLLGGVTGAFAVSFFVLASTAQQAPPAHESSYLTSGFGGSSADWSDE</sequence>
<dbReference type="KEGG" id="bxe:Bxe_B1628"/>
<keyword evidence="4" id="KW-1185">Reference proteome</keyword>
<keyword evidence="2" id="KW-0812">Transmembrane</keyword>